<comment type="similarity">
    <text evidence="1">Belongs to the IF-3 family.</text>
</comment>
<keyword evidence="3" id="KW-0648">Protein biosynthesis</keyword>
<dbReference type="SUPFAM" id="SSF54364">
    <property type="entry name" value="Translation initiation factor IF3, N-terminal domain"/>
    <property type="match status" value="1"/>
</dbReference>
<dbReference type="GO" id="GO:0003743">
    <property type="term" value="F:translation initiation factor activity"/>
    <property type="evidence" value="ECO:0007669"/>
    <property type="project" value="UniProtKB-KW"/>
</dbReference>
<dbReference type="Pfam" id="PF05198">
    <property type="entry name" value="IF3_N"/>
    <property type="match status" value="1"/>
</dbReference>
<dbReference type="PANTHER" id="PTHR10938">
    <property type="entry name" value="TRANSLATION INITIATION FACTOR IF-3"/>
    <property type="match status" value="1"/>
</dbReference>
<evidence type="ECO:0000259" key="4">
    <source>
        <dbReference type="Pfam" id="PF05198"/>
    </source>
</evidence>
<keyword evidence="2" id="KW-0396">Initiation factor</keyword>
<dbReference type="GO" id="GO:0032790">
    <property type="term" value="P:ribosome disassembly"/>
    <property type="evidence" value="ECO:0007669"/>
    <property type="project" value="TreeGrafter"/>
</dbReference>
<name>A0A9W9ZDZ7_9CNID</name>
<dbReference type="SUPFAM" id="SSF55200">
    <property type="entry name" value="Translation initiation factor IF3, C-terminal domain"/>
    <property type="match status" value="1"/>
</dbReference>
<dbReference type="GO" id="GO:0005739">
    <property type="term" value="C:mitochondrion"/>
    <property type="evidence" value="ECO:0007669"/>
    <property type="project" value="TreeGrafter"/>
</dbReference>
<dbReference type="GO" id="GO:0070124">
    <property type="term" value="P:mitochondrial translational initiation"/>
    <property type="evidence" value="ECO:0007669"/>
    <property type="project" value="TreeGrafter"/>
</dbReference>
<sequence>MAAGRLCWMLNPWFYKSMMSCYHDYKTVESLCSFILLRRLFIQGKIYGVNHLQPSRTIVLFSSRNEQESSKRERRQKSVLLVDETGCSQGEMSLGEALRIAERKSLKLVWVNEKDKTAVPVYKMMSKFDIKIKARSNKPPKTKSIEVTDKIESRDLSFRVKHIQQHLEKGHQVKLYVKTKGRRNEETRSEGN</sequence>
<reference evidence="5" key="1">
    <citation type="submission" date="2023-01" db="EMBL/GenBank/DDBJ databases">
        <title>Genome assembly of the deep-sea coral Lophelia pertusa.</title>
        <authorList>
            <person name="Herrera S."/>
            <person name="Cordes E."/>
        </authorList>
    </citation>
    <scope>NUCLEOTIDE SEQUENCE</scope>
    <source>
        <strain evidence="5">USNM1676648</strain>
        <tissue evidence="5">Polyp</tissue>
    </source>
</reference>
<dbReference type="EMBL" id="MU826357">
    <property type="protein sequence ID" value="KAJ7379540.1"/>
    <property type="molecule type" value="Genomic_DNA"/>
</dbReference>
<organism evidence="5 6">
    <name type="scientific">Desmophyllum pertusum</name>
    <dbReference type="NCBI Taxonomy" id="174260"/>
    <lineage>
        <taxon>Eukaryota</taxon>
        <taxon>Metazoa</taxon>
        <taxon>Cnidaria</taxon>
        <taxon>Anthozoa</taxon>
        <taxon>Hexacorallia</taxon>
        <taxon>Scleractinia</taxon>
        <taxon>Caryophylliina</taxon>
        <taxon>Caryophylliidae</taxon>
        <taxon>Desmophyllum</taxon>
    </lineage>
</organism>
<dbReference type="AlphaFoldDB" id="A0A9W9ZDZ7"/>
<dbReference type="Gene3D" id="3.30.110.10">
    <property type="entry name" value="Translation initiation factor 3 (IF-3), C-terminal domain"/>
    <property type="match status" value="1"/>
</dbReference>
<accession>A0A9W9ZDZ7</accession>
<keyword evidence="6" id="KW-1185">Reference proteome</keyword>
<dbReference type="PANTHER" id="PTHR10938:SF0">
    <property type="entry name" value="TRANSLATION INITIATION FACTOR IF-3, MITOCHONDRIAL"/>
    <property type="match status" value="1"/>
</dbReference>
<comment type="caution">
    <text evidence="5">The sequence shown here is derived from an EMBL/GenBank/DDBJ whole genome shotgun (WGS) entry which is preliminary data.</text>
</comment>
<dbReference type="OrthoDB" id="21573at2759"/>
<evidence type="ECO:0000313" key="5">
    <source>
        <dbReference type="EMBL" id="KAJ7379540.1"/>
    </source>
</evidence>
<protein>
    <recommendedName>
        <fullName evidence="4">Translation initiation factor 3 N-terminal domain-containing protein</fullName>
    </recommendedName>
</protein>
<evidence type="ECO:0000256" key="1">
    <source>
        <dbReference type="ARBA" id="ARBA00005439"/>
    </source>
</evidence>
<proteinExistence type="inferred from homology"/>
<dbReference type="InterPro" id="IPR001288">
    <property type="entry name" value="Translation_initiation_fac_3"/>
</dbReference>
<gene>
    <name evidence="5" type="ORF">OS493_015332</name>
</gene>
<evidence type="ECO:0000256" key="2">
    <source>
        <dbReference type="ARBA" id="ARBA00022540"/>
    </source>
</evidence>
<dbReference type="Proteomes" id="UP001163046">
    <property type="component" value="Unassembled WGS sequence"/>
</dbReference>
<feature type="domain" description="Translation initiation factor 3 N-terminal" evidence="4">
    <location>
        <begin position="75"/>
        <end position="129"/>
    </location>
</feature>
<dbReference type="InterPro" id="IPR019814">
    <property type="entry name" value="Translation_initiation_fac_3_N"/>
</dbReference>
<evidence type="ECO:0000256" key="3">
    <source>
        <dbReference type="ARBA" id="ARBA00022917"/>
    </source>
</evidence>
<evidence type="ECO:0000313" key="6">
    <source>
        <dbReference type="Proteomes" id="UP001163046"/>
    </source>
</evidence>
<dbReference type="Gene3D" id="3.10.20.80">
    <property type="entry name" value="Translation initiation factor 3 (IF-3), N-terminal domain"/>
    <property type="match status" value="1"/>
</dbReference>
<dbReference type="GO" id="GO:0043022">
    <property type="term" value="F:ribosome binding"/>
    <property type="evidence" value="ECO:0007669"/>
    <property type="project" value="TreeGrafter"/>
</dbReference>
<dbReference type="InterPro" id="IPR036787">
    <property type="entry name" value="T_IF-3_N_sf"/>
</dbReference>
<dbReference type="InterPro" id="IPR036788">
    <property type="entry name" value="T_IF-3_C_sf"/>
</dbReference>